<dbReference type="InterPro" id="IPR016039">
    <property type="entry name" value="Thiolase-like"/>
</dbReference>
<evidence type="ECO:0000259" key="8">
    <source>
        <dbReference type="PROSITE" id="PS52004"/>
    </source>
</evidence>
<dbReference type="Pfam" id="PF00550">
    <property type="entry name" value="PP-binding"/>
    <property type="match status" value="1"/>
</dbReference>
<dbReference type="InterPro" id="IPR020845">
    <property type="entry name" value="AMP-binding_CS"/>
</dbReference>
<evidence type="ECO:0000256" key="3">
    <source>
        <dbReference type="ARBA" id="ARBA00022598"/>
    </source>
</evidence>
<evidence type="ECO:0000256" key="4">
    <source>
        <dbReference type="ARBA" id="ARBA00022679"/>
    </source>
</evidence>
<dbReference type="InterPro" id="IPR000873">
    <property type="entry name" value="AMP-dep_synth/lig_dom"/>
</dbReference>
<dbReference type="CDD" id="cd00833">
    <property type="entry name" value="PKS"/>
    <property type="match status" value="1"/>
</dbReference>
<dbReference type="Pfam" id="PF02801">
    <property type="entry name" value="Ketoacyl-synt_C"/>
    <property type="match status" value="1"/>
</dbReference>
<comment type="similarity">
    <text evidence="5">Belongs to the NRP synthetase family.</text>
</comment>
<protein>
    <submittedName>
        <fullName evidence="9">Uncharacterized protein</fullName>
    </submittedName>
</protein>
<dbReference type="NCBIfam" id="TIGR01733">
    <property type="entry name" value="AA-adenyl-dom"/>
    <property type="match status" value="1"/>
</dbReference>
<dbReference type="Pfam" id="PF00501">
    <property type="entry name" value="AMP-binding"/>
    <property type="match status" value="1"/>
</dbReference>
<dbReference type="Gene3D" id="3.40.50.12780">
    <property type="entry name" value="N-terminal domain of ligase-like"/>
    <property type="match status" value="1"/>
</dbReference>
<dbReference type="Gene3D" id="3.30.559.10">
    <property type="entry name" value="Chloramphenicol acetyltransferase-like domain"/>
    <property type="match status" value="1"/>
</dbReference>
<evidence type="ECO:0000313" key="10">
    <source>
        <dbReference type="Proteomes" id="UP000179179"/>
    </source>
</evidence>
<dbReference type="GO" id="GO:0006633">
    <property type="term" value="P:fatty acid biosynthetic process"/>
    <property type="evidence" value="ECO:0007669"/>
    <property type="project" value="InterPro"/>
</dbReference>
<dbReference type="GO" id="GO:0005737">
    <property type="term" value="C:cytoplasm"/>
    <property type="evidence" value="ECO:0007669"/>
    <property type="project" value="TreeGrafter"/>
</dbReference>
<dbReference type="GO" id="GO:0016874">
    <property type="term" value="F:ligase activity"/>
    <property type="evidence" value="ECO:0007669"/>
    <property type="project" value="UniProtKB-KW"/>
</dbReference>
<dbReference type="PROSITE" id="PS50075">
    <property type="entry name" value="CARRIER"/>
    <property type="match status" value="1"/>
</dbReference>
<gene>
    <name evidence="9" type="ORF">ABOM_007994</name>
</gene>
<keyword evidence="4" id="KW-0808">Transferase</keyword>
<dbReference type="InterPro" id="IPR036736">
    <property type="entry name" value="ACP-like_sf"/>
</dbReference>
<dbReference type="OrthoDB" id="5334845at2759"/>
<dbReference type="SUPFAM" id="SSF52777">
    <property type="entry name" value="CoA-dependent acyltransferases"/>
    <property type="match status" value="2"/>
</dbReference>
<dbReference type="GO" id="GO:0004315">
    <property type="term" value="F:3-oxoacyl-[acyl-carrier-protein] synthase activity"/>
    <property type="evidence" value="ECO:0007669"/>
    <property type="project" value="InterPro"/>
</dbReference>
<dbReference type="PROSITE" id="PS00606">
    <property type="entry name" value="KS3_1"/>
    <property type="match status" value="1"/>
</dbReference>
<evidence type="ECO:0000256" key="1">
    <source>
        <dbReference type="ARBA" id="ARBA00022450"/>
    </source>
</evidence>
<dbReference type="Pfam" id="PF00668">
    <property type="entry name" value="Condensation"/>
    <property type="match status" value="1"/>
</dbReference>
<dbReference type="InterPro" id="IPR001242">
    <property type="entry name" value="Condensation_dom"/>
</dbReference>
<feature type="compositionally biased region" description="Low complexity" evidence="6">
    <location>
        <begin position="1111"/>
        <end position="1126"/>
    </location>
</feature>
<keyword evidence="10" id="KW-1185">Reference proteome</keyword>
<evidence type="ECO:0000313" key="9">
    <source>
        <dbReference type="EMBL" id="OGM43955.1"/>
    </source>
</evidence>
<dbReference type="EMBL" id="LYCR01000062">
    <property type="protein sequence ID" value="OGM43955.1"/>
    <property type="molecule type" value="Genomic_DNA"/>
</dbReference>
<dbReference type="InterPro" id="IPR018201">
    <property type="entry name" value="Ketoacyl_synth_AS"/>
</dbReference>
<dbReference type="SUPFAM" id="SSF47336">
    <property type="entry name" value="ACP-like"/>
    <property type="match status" value="1"/>
</dbReference>
<dbReference type="GO" id="GO:0044550">
    <property type="term" value="P:secondary metabolite biosynthetic process"/>
    <property type="evidence" value="ECO:0007669"/>
    <property type="project" value="TreeGrafter"/>
</dbReference>
<dbReference type="Proteomes" id="UP000179179">
    <property type="component" value="Unassembled WGS sequence"/>
</dbReference>
<dbReference type="Gene3D" id="1.10.1200.10">
    <property type="entry name" value="ACP-like"/>
    <property type="match status" value="1"/>
</dbReference>
<keyword evidence="1" id="KW-0596">Phosphopantetheine</keyword>
<dbReference type="InterPro" id="IPR023213">
    <property type="entry name" value="CAT-like_dom_sf"/>
</dbReference>
<dbReference type="InterPro" id="IPR009081">
    <property type="entry name" value="PP-bd_ACP"/>
</dbReference>
<dbReference type="RefSeq" id="XP_022387672.1">
    <property type="nucleotide sequence ID" value="XM_022535123.1"/>
</dbReference>
<dbReference type="InterPro" id="IPR014030">
    <property type="entry name" value="Ketoacyl_synth_N"/>
</dbReference>
<feature type="compositionally biased region" description="Polar residues" evidence="6">
    <location>
        <begin position="992"/>
        <end position="1001"/>
    </location>
</feature>
<dbReference type="SUPFAM" id="SSF56801">
    <property type="entry name" value="Acetyl-CoA synthetase-like"/>
    <property type="match status" value="1"/>
</dbReference>
<dbReference type="InterPro" id="IPR045851">
    <property type="entry name" value="AMP-bd_C_sf"/>
</dbReference>
<feature type="region of interest" description="Disordered" evidence="6">
    <location>
        <begin position="992"/>
        <end position="1015"/>
    </location>
</feature>
<sequence length="1563" mass="169794">MTALTPMPFLTGPAITASREHFQSQEPVGELTAVIALSKVQQALWLDYLRRPHASHYHLTLFLSLEELNPTLDQILQVIHALGQQHEMLRTTFHLDHRSNDINQSYMAVHSPSSSFQKFEIVQDPDCVSSTLRQSFDLTTEFPVRWVILQKMSTDSGVLRTHYDLYIVGHHIAVDGSSMSYLSQCILRQLDPKLNNSMDTEAVSKSPTYGQFVQKQDAFLRGPSMKAAEEFWMSQLVHTVPFEWAAPKPSDSKDYRVMNTWASFTNEELKAWSSLYKTSWFRIAFSIVGLMTSGMSKPTPHHDHTLLVALGGRPQGYEDCVSHMANTMPIRTPVASLLQRRATFVDAVKEMGRSISTAKKHEMFPFVSLVDTARETMSDKMLDFKVSVTFSPKLANENCTIYPVEGVWDLFFCFLETQNGVDLGVISNPAVFDTVAIETMRKQFMDTVKLSQENPKFQVNELPYLQAHTVANIISGPTIDAVDEISSCRVHTWIEARCAAQPDAIALSCAERGQQMTYRELDRATNQIAHYLYSHGITAGETVAVHIDRGFTLLLWIIGILKAGGCFVVVDKALPTSRRQSILRTCEPGYLVTDTAIADELFSHVDKPPSVIVLDTLFEGELTSYPRTHCNGQATVDTDLAYMVFTSGSTGQPKGIMVEHANVAHYVSAARSLVHIGPGSRVLQFASFAFDASILEWAVTLSYGATLCFVEHPTLLVGDYLADVLEMNRINFFHTTPSVLATVPISKPLPNLRLISVGGEASSTGLLRAWRQKVSLLHAYGPTETTVIVTSEPIAEDPESLESPSPSVIGKPFPNTDVVICSEGSDVPMPVGETGEICIFGPQVSRGYKGQDELTATKFRTIELHGRTGRLYRSGDRGSLTADGKVLIGGRMNNREIKLRGYRMDLYEIEKSILDHSPEVMMVSVQVVDGSLVAFVTPETVDCSIIRGRLMEDVPSYSVPTNIHAVSELPLNTNGKVDHSAVAEKVRIPTASVSKAGSTDPTPKALTPNAKERKPDADQVRASLASIVSLMWVDVLGLSKPPAEDVNFFDAGGHSILLVQLHKRINERFPAAGIRLLDCFQQTTIDKQAAFLAGLVNFEPSPPSTSSTDMAPSASASGTSTPTSSIGSFNRLDEKFAIVGLAGRFPGADNVEQYWDLLIDRGDGITTAPSAAAHGHFDIDADEIFVPRYGTINGLDDFTPGDWGLSEEEAKTLDPQKRIFLKVASEALTDADVQLFKKDENKVGVFIGAAANSYIHDPNTPAPCSAFKRRYRTLLDENISTFTSYKLNLTGPNVTLNTACASSLVALHVGLNALRGGECEAVLIGGTSVVYPQEGGYITSPGQVFSASGECRPFDSRSDGSVPSDAVAAVVVKPLHAAVRDGNTIYSVIEGHAIGTDGAIDKAGFTVPSSTGQARTIEHAIQSSGISAETIKYVEMHGSGTSMGDALELDGLRKAFDTVSVPHGSCIYVGSNKGNCGNSETASGLMSVIKASLSLARGVVPPLRELGETNPACDFTGRFRPLTSTLKLDAADRIGVTSLGYGGTNAHVILASPAQNEVATMSR</sequence>
<dbReference type="PANTHER" id="PTHR45527:SF1">
    <property type="entry name" value="FATTY ACID SYNTHASE"/>
    <property type="match status" value="1"/>
</dbReference>
<dbReference type="InterPro" id="IPR014031">
    <property type="entry name" value="Ketoacyl_synth_C"/>
</dbReference>
<dbReference type="STRING" id="109264.A0A1F7ZY03"/>
<dbReference type="PROSITE" id="PS00455">
    <property type="entry name" value="AMP_BINDING"/>
    <property type="match status" value="1"/>
</dbReference>
<feature type="domain" description="Ketosynthase family 3 (KS3)" evidence="8">
    <location>
        <begin position="1133"/>
        <end position="1552"/>
    </location>
</feature>
<feature type="domain" description="Carrier" evidence="7">
    <location>
        <begin position="1019"/>
        <end position="1096"/>
    </location>
</feature>
<dbReference type="GeneID" id="34451384"/>
<comment type="caution">
    <text evidence="9">The sequence shown here is derived from an EMBL/GenBank/DDBJ whole genome shotgun (WGS) entry which is preliminary data.</text>
</comment>
<dbReference type="InterPro" id="IPR042099">
    <property type="entry name" value="ANL_N_sf"/>
</dbReference>
<name>A0A1F7ZY03_9EURO</name>
<dbReference type="Gene3D" id="3.30.559.30">
    <property type="entry name" value="Nonribosomal peptide synthetase, condensation domain"/>
    <property type="match status" value="1"/>
</dbReference>
<proteinExistence type="inferred from homology"/>
<keyword evidence="3" id="KW-0436">Ligase</keyword>
<evidence type="ECO:0000256" key="2">
    <source>
        <dbReference type="ARBA" id="ARBA00022553"/>
    </source>
</evidence>
<dbReference type="InterPro" id="IPR020841">
    <property type="entry name" value="PKS_Beta-ketoAc_synthase_dom"/>
</dbReference>
<dbReference type="GO" id="GO:0043041">
    <property type="term" value="P:amino acid activation for nonribosomal peptide biosynthetic process"/>
    <property type="evidence" value="ECO:0007669"/>
    <property type="project" value="TreeGrafter"/>
</dbReference>
<dbReference type="SUPFAM" id="SSF53901">
    <property type="entry name" value="Thiolase-like"/>
    <property type="match status" value="1"/>
</dbReference>
<dbReference type="Gene3D" id="3.40.47.10">
    <property type="match status" value="1"/>
</dbReference>
<feature type="region of interest" description="Disordered" evidence="6">
    <location>
        <begin position="1102"/>
        <end position="1126"/>
    </location>
</feature>
<dbReference type="PANTHER" id="PTHR45527">
    <property type="entry name" value="NONRIBOSOMAL PEPTIDE SYNTHETASE"/>
    <property type="match status" value="1"/>
</dbReference>
<evidence type="ECO:0000256" key="6">
    <source>
        <dbReference type="SAM" id="MobiDB-lite"/>
    </source>
</evidence>
<dbReference type="GO" id="GO:0031177">
    <property type="term" value="F:phosphopantetheine binding"/>
    <property type="evidence" value="ECO:0007669"/>
    <property type="project" value="TreeGrafter"/>
</dbReference>
<evidence type="ECO:0000256" key="5">
    <source>
        <dbReference type="ARBA" id="ARBA00029454"/>
    </source>
</evidence>
<reference evidence="9 10" key="1">
    <citation type="journal article" date="2016" name="Genome Biol. Evol.">
        <title>Draft genome sequence of an aflatoxigenic Aspergillus species, A. bombycis.</title>
        <authorList>
            <person name="Moore G.G."/>
            <person name="Mack B.M."/>
            <person name="Beltz S.B."/>
            <person name="Gilbert M.K."/>
        </authorList>
    </citation>
    <scope>NUCLEOTIDE SEQUENCE [LARGE SCALE GENOMIC DNA]</scope>
    <source>
        <strain evidence="10">NRRL 26010</strain>
    </source>
</reference>
<dbReference type="SMART" id="SM00825">
    <property type="entry name" value="PKS_KS"/>
    <property type="match status" value="1"/>
</dbReference>
<dbReference type="Pfam" id="PF00109">
    <property type="entry name" value="ketoacyl-synt"/>
    <property type="match status" value="1"/>
</dbReference>
<keyword evidence="2" id="KW-0597">Phosphoprotein</keyword>
<organism evidence="9 10">
    <name type="scientific">Aspergillus bombycis</name>
    <dbReference type="NCBI Taxonomy" id="109264"/>
    <lineage>
        <taxon>Eukaryota</taxon>
        <taxon>Fungi</taxon>
        <taxon>Dikarya</taxon>
        <taxon>Ascomycota</taxon>
        <taxon>Pezizomycotina</taxon>
        <taxon>Eurotiomycetes</taxon>
        <taxon>Eurotiomycetidae</taxon>
        <taxon>Eurotiales</taxon>
        <taxon>Aspergillaceae</taxon>
        <taxon>Aspergillus</taxon>
    </lineage>
</organism>
<accession>A0A1F7ZY03</accession>
<evidence type="ECO:0000259" key="7">
    <source>
        <dbReference type="PROSITE" id="PS50075"/>
    </source>
</evidence>
<dbReference type="PROSITE" id="PS52004">
    <property type="entry name" value="KS3_2"/>
    <property type="match status" value="1"/>
</dbReference>
<dbReference type="Gene3D" id="3.30.300.30">
    <property type="match status" value="1"/>
</dbReference>
<dbReference type="InterPro" id="IPR010071">
    <property type="entry name" value="AA_adenyl_dom"/>
</dbReference>